<proteinExistence type="predicted"/>
<evidence type="ECO:0000313" key="1">
    <source>
        <dbReference type="EMBL" id="EJW99056.1"/>
    </source>
</evidence>
<organism evidence="1">
    <name type="scientific">gut metagenome</name>
    <dbReference type="NCBI Taxonomy" id="749906"/>
    <lineage>
        <taxon>unclassified sequences</taxon>
        <taxon>metagenomes</taxon>
        <taxon>organismal metagenomes</taxon>
    </lineage>
</organism>
<gene>
    <name evidence="1" type="ORF">EVA_12837</name>
</gene>
<comment type="caution">
    <text evidence="1">The sequence shown here is derived from an EMBL/GenBank/DDBJ whole genome shotgun (WGS) entry which is preliminary data.</text>
</comment>
<reference evidence="1" key="1">
    <citation type="journal article" date="2012" name="PLoS ONE">
        <title>Gene sets for utilization of primary and secondary nutrition supplies in the distal gut of endangered iberian lynx.</title>
        <authorList>
            <person name="Alcaide M."/>
            <person name="Messina E."/>
            <person name="Richter M."/>
            <person name="Bargiela R."/>
            <person name="Peplies J."/>
            <person name="Huws S.A."/>
            <person name="Newbold C.J."/>
            <person name="Golyshin P.N."/>
            <person name="Simon M.A."/>
            <person name="Lopez G."/>
            <person name="Yakimov M.M."/>
            <person name="Ferrer M."/>
        </authorList>
    </citation>
    <scope>NUCLEOTIDE SEQUENCE</scope>
</reference>
<protein>
    <submittedName>
        <fullName evidence="1">Uncharacterized protein</fullName>
    </submittedName>
</protein>
<dbReference type="EMBL" id="AMCI01003980">
    <property type="protein sequence ID" value="EJW99056.1"/>
    <property type="molecule type" value="Genomic_DNA"/>
</dbReference>
<sequence length="228" mass="26293">MSLTEKLGKIRLQYHLTDKAWLLPPNMRATARFMNLQNWVEWAEKMLGCYDTLDEKMKDAYSFLLDYKSLIVELSSCVGAIRHVEEICKNRGLCGRTATLCRDYIVRNIIGDANNRRARLGLEMLDYFTGQQKLLPTKADVHHISFDIIESDFGIYKFKKSPNKLCGVTSLVLILPLYPKVVDYSAAEKQDFKVRLANVKLKDIDLWAKKNLSENWVALRSKTLNQVI</sequence>
<accession>J9FVQ7</accession>
<name>J9FVQ7_9ZZZZ</name>
<dbReference type="AlphaFoldDB" id="J9FVQ7"/>